<feature type="coiled-coil region" evidence="7">
    <location>
        <begin position="192"/>
        <end position="258"/>
    </location>
</feature>
<evidence type="ECO:0000256" key="1">
    <source>
        <dbReference type="ARBA" id="ARBA00004167"/>
    </source>
</evidence>
<protein>
    <submittedName>
        <fullName evidence="10">HlyD family efflux transporter periplasmic adaptor subunit</fullName>
    </submittedName>
</protein>
<evidence type="ECO:0000256" key="2">
    <source>
        <dbReference type="ARBA" id="ARBA00009477"/>
    </source>
</evidence>
<dbReference type="EMBL" id="JABBXH010000003">
    <property type="protein sequence ID" value="NMP31794.1"/>
    <property type="molecule type" value="Genomic_DNA"/>
</dbReference>
<evidence type="ECO:0000313" key="11">
    <source>
        <dbReference type="Proteomes" id="UP000568664"/>
    </source>
</evidence>
<dbReference type="PRINTS" id="PR01490">
    <property type="entry name" value="RTXTOXIND"/>
</dbReference>
<keyword evidence="5 8" id="KW-1133">Transmembrane helix</keyword>
<keyword evidence="11" id="KW-1185">Reference proteome</keyword>
<dbReference type="InterPro" id="IPR050739">
    <property type="entry name" value="MFP"/>
</dbReference>
<accession>A0A7Y0LC27</accession>
<dbReference type="InterPro" id="IPR006144">
    <property type="entry name" value="Secretion_HlyD_CS"/>
</dbReference>
<evidence type="ECO:0000256" key="3">
    <source>
        <dbReference type="ARBA" id="ARBA00022448"/>
    </source>
</evidence>
<proteinExistence type="inferred from homology"/>
<keyword evidence="7" id="KW-0175">Coiled coil</keyword>
<dbReference type="AlphaFoldDB" id="A0A7Y0LC27"/>
<evidence type="ECO:0000313" key="10">
    <source>
        <dbReference type="EMBL" id="NMP31794.1"/>
    </source>
</evidence>
<keyword evidence="6 8" id="KW-0472">Membrane</keyword>
<evidence type="ECO:0000259" key="9">
    <source>
        <dbReference type="Pfam" id="PF26002"/>
    </source>
</evidence>
<evidence type="ECO:0000256" key="5">
    <source>
        <dbReference type="ARBA" id="ARBA00022989"/>
    </source>
</evidence>
<dbReference type="GO" id="GO:0009306">
    <property type="term" value="P:protein secretion"/>
    <property type="evidence" value="ECO:0007669"/>
    <property type="project" value="InterPro"/>
</dbReference>
<dbReference type="Pfam" id="PF26002">
    <property type="entry name" value="Beta-barrel_AprE"/>
    <property type="match status" value="1"/>
</dbReference>
<reference evidence="10 11" key="1">
    <citation type="submission" date="2020-04" db="EMBL/GenBank/DDBJ databases">
        <title>Thalassotalea sp. M1531, isolated from the surface of marine red alga.</title>
        <authorList>
            <person name="Pang L."/>
            <person name="Lu D.-C."/>
        </authorList>
    </citation>
    <scope>NUCLEOTIDE SEQUENCE [LARGE SCALE GENOMIC DNA]</scope>
    <source>
        <strain evidence="10 11">M1531</strain>
    </source>
</reference>
<comment type="subcellular location">
    <subcellularLocation>
        <location evidence="1">Membrane</location>
        <topology evidence="1">Single-pass membrane protein</topology>
    </subcellularLocation>
</comment>
<feature type="domain" description="AprE-like beta-barrel" evidence="9">
    <location>
        <begin position="302"/>
        <end position="396"/>
    </location>
</feature>
<keyword evidence="4 8" id="KW-0812">Transmembrane</keyword>
<dbReference type="Gene3D" id="2.40.50.100">
    <property type="match status" value="1"/>
</dbReference>
<name>A0A7Y0LC27_9GAMM</name>
<evidence type="ECO:0000256" key="4">
    <source>
        <dbReference type="ARBA" id="ARBA00022692"/>
    </source>
</evidence>
<keyword evidence="3" id="KW-0813">Transport</keyword>
<comment type="caution">
    <text evidence="10">The sequence shown here is derived from an EMBL/GenBank/DDBJ whole genome shotgun (WGS) entry which is preliminary data.</text>
</comment>
<organism evidence="10 11">
    <name type="scientific">Thalassotalea algicola</name>
    <dbReference type="NCBI Taxonomy" id="2716224"/>
    <lineage>
        <taxon>Bacteria</taxon>
        <taxon>Pseudomonadati</taxon>
        <taxon>Pseudomonadota</taxon>
        <taxon>Gammaproteobacteria</taxon>
        <taxon>Alteromonadales</taxon>
        <taxon>Colwelliaceae</taxon>
        <taxon>Thalassotalea</taxon>
    </lineage>
</organism>
<dbReference type="InterPro" id="IPR058982">
    <property type="entry name" value="Beta-barrel_AprE"/>
</dbReference>
<feature type="transmembrane region" description="Helical" evidence="8">
    <location>
        <begin position="30"/>
        <end position="49"/>
    </location>
</feature>
<dbReference type="RefSeq" id="WP_169075137.1">
    <property type="nucleotide sequence ID" value="NZ_JABBXH010000003.1"/>
</dbReference>
<evidence type="ECO:0000256" key="8">
    <source>
        <dbReference type="SAM" id="Phobius"/>
    </source>
</evidence>
<dbReference type="GO" id="GO:0016020">
    <property type="term" value="C:membrane"/>
    <property type="evidence" value="ECO:0007669"/>
    <property type="project" value="UniProtKB-SubCell"/>
</dbReference>
<evidence type="ECO:0000256" key="6">
    <source>
        <dbReference type="ARBA" id="ARBA00023136"/>
    </source>
</evidence>
<comment type="similarity">
    <text evidence="2">Belongs to the membrane fusion protein (MFP) (TC 8.A.1) family.</text>
</comment>
<dbReference type="PANTHER" id="PTHR30386:SF28">
    <property type="entry name" value="EXPORTED PROTEIN"/>
    <property type="match status" value="1"/>
</dbReference>
<sequence length="418" mass="47519">MSLFRQEAVTHQSVRLTGAVSLAQPLSIKLTVFILMSVIFAIVTFIFNAEYSRKETVRGFLIPNKGVIKSFASQGGTIEKLWVQEGDRVNKGDPLVNLVLKQNSADGVSLSSKLQKQLKSQLALLDDEISQHEIIRIQERNNLENKEISLQQEKLALESQFNFADEKLELLLAQQAYIERLNNNGFVSRVEKEALIQELLQAKQEKQNILRLLLQQKSQLNQAIFDRENLPRKYALLISNLMRKKAEIQNQLDQVRNNYRYTVTASNAGTITGIQIVEGETLPSSKGQSIPLLHILPVESVLVAEILVPTRSSGFIENGHVSRLRFDAFPYQRFGFIESVITRVDRAIIAPSETSLPIVLKEPVYRLRATLRQQEMLAYGQKFELKSGMLFEADIMLEKRTLIEWLLEPIYSLKGRVS</sequence>
<evidence type="ECO:0000256" key="7">
    <source>
        <dbReference type="SAM" id="Coils"/>
    </source>
</evidence>
<dbReference type="PROSITE" id="PS00543">
    <property type="entry name" value="HLYD_FAMILY"/>
    <property type="match status" value="1"/>
</dbReference>
<gene>
    <name evidence="10" type="ORF">HII17_09480</name>
</gene>
<dbReference type="Proteomes" id="UP000568664">
    <property type="component" value="Unassembled WGS sequence"/>
</dbReference>
<dbReference type="PANTHER" id="PTHR30386">
    <property type="entry name" value="MEMBRANE FUSION SUBUNIT OF EMRAB-TOLC MULTIDRUG EFFLUX PUMP"/>
    <property type="match status" value="1"/>
</dbReference>